<accession>A0ABV8T1D2</accession>
<reference evidence="2" key="1">
    <citation type="journal article" date="2019" name="Int. J. Syst. Evol. Microbiol.">
        <title>The Global Catalogue of Microorganisms (GCM) 10K type strain sequencing project: providing services to taxonomists for standard genome sequencing and annotation.</title>
        <authorList>
            <consortium name="The Broad Institute Genomics Platform"/>
            <consortium name="The Broad Institute Genome Sequencing Center for Infectious Disease"/>
            <person name="Wu L."/>
            <person name="Ma J."/>
        </authorList>
    </citation>
    <scope>NUCLEOTIDE SEQUENCE [LARGE SCALE GENOMIC DNA]</scope>
    <source>
        <strain evidence="2">CGMCC 1.10759</strain>
    </source>
</reference>
<protein>
    <recommendedName>
        <fullName evidence="3">Lipoprotein</fullName>
    </recommendedName>
</protein>
<dbReference type="PROSITE" id="PS51257">
    <property type="entry name" value="PROKAR_LIPOPROTEIN"/>
    <property type="match status" value="1"/>
</dbReference>
<keyword evidence="2" id="KW-1185">Reference proteome</keyword>
<name>A0ABV8T1D2_9GAMM</name>
<dbReference type="Proteomes" id="UP001595904">
    <property type="component" value="Unassembled WGS sequence"/>
</dbReference>
<proteinExistence type="predicted"/>
<gene>
    <name evidence="1" type="ORF">ACFPN2_30750</name>
</gene>
<organism evidence="1 2">
    <name type="scientific">Steroidobacter flavus</name>
    <dbReference type="NCBI Taxonomy" id="1842136"/>
    <lineage>
        <taxon>Bacteria</taxon>
        <taxon>Pseudomonadati</taxon>
        <taxon>Pseudomonadota</taxon>
        <taxon>Gammaproteobacteria</taxon>
        <taxon>Steroidobacterales</taxon>
        <taxon>Steroidobacteraceae</taxon>
        <taxon>Steroidobacter</taxon>
    </lineage>
</organism>
<dbReference type="EMBL" id="JBHSDU010000015">
    <property type="protein sequence ID" value="MFC4313496.1"/>
    <property type="molecule type" value="Genomic_DNA"/>
</dbReference>
<sequence length="92" mass="9651">MNISKPSAVVVASVAIAGCADTPIADADYGSSVNQMLQAQTLDPIAASNPPELAPQITDGARLENALDVYRKDVAKGNTEVKQPVIFEVGRR</sequence>
<evidence type="ECO:0008006" key="3">
    <source>
        <dbReference type="Google" id="ProtNLM"/>
    </source>
</evidence>
<comment type="caution">
    <text evidence="1">The sequence shown here is derived from an EMBL/GenBank/DDBJ whole genome shotgun (WGS) entry which is preliminary data.</text>
</comment>
<evidence type="ECO:0000313" key="1">
    <source>
        <dbReference type="EMBL" id="MFC4313496.1"/>
    </source>
</evidence>
<evidence type="ECO:0000313" key="2">
    <source>
        <dbReference type="Proteomes" id="UP001595904"/>
    </source>
</evidence>
<dbReference type="RefSeq" id="WP_380603869.1">
    <property type="nucleotide sequence ID" value="NZ_JBHSDU010000015.1"/>
</dbReference>